<protein>
    <submittedName>
        <fullName evidence="1">Uncharacterized protein</fullName>
    </submittedName>
</protein>
<sequence length="202" mass="22966">MSAGNELFPRQLQELRVVCQALGENLRDIQTAVIQRGDQDVTLQRCHTAFNSIDSRVRVRTIARDTYTTAEYFRINIFNVLLGDGSTATKIGRLDEFIQSDSFRRKYHAPAPVFEDSQRLADALARSSSLLQGFNLTGINNRFETLLGALRVFKDFYTQVVQYVKEFKDRLGGNGISVEIIKPVSDWLLRISRALVEFQNSV</sequence>
<evidence type="ECO:0000313" key="1">
    <source>
        <dbReference type="EMBL" id="CAL1715678.1"/>
    </source>
</evidence>
<dbReference type="EMBL" id="OZ037951">
    <property type="protein sequence ID" value="CAL1715678.1"/>
    <property type="molecule type" value="Genomic_DNA"/>
</dbReference>
<keyword evidence="2" id="KW-1185">Reference proteome</keyword>
<dbReference type="Proteomes" id="UP001497453">
    <property type="component" value="Chromosome 8"/>
</dbReference>
<name>A0ABP1E8S2_9APHY</name>
<gene>
    <name evidence="1" type="ORF">GFSPODELE1_LOCUS10364</name>
</gene>
<reference evidence="2" key="1">
    <citation type="submission" date="2024-04" db="EMBL/GenBank/DDBJ databases">
        <authorList>
            <person name="Shaw F."/>
            <person name="Minotto A."/>
        </authorList>
    </citation>
    <scope>NUCLEOTIDE SEQUENCE [LARGE SCALE GENOMIC DNA]</scope>
</reference>
<organism evidence="1 2">
    <name type="scientific">Somion occarium</name>
    <dbReference type="NCBI Taxonomy" id="3059160"/>
    <lineage>
        <taxon>Eukaryota</taxon>
        <taxon>Fungi</taxon>
        <taxon>Dikarya</taxon>
        <taxon>Basidiomycota</taxon>
        <taxon>Agaricomycotina</taxon>
        <taxon>Agaricomycetes</taxon>
        <taxon>Polyporales</taxon>
        <taxon>Cerrenaceae</taxon>
        <taxon>Somion</taxon>
    </lineage>
</organism>
<accession>A0ABP1E8S2</accession>
<proteinExistence type="predicted"/>
<evidence type="ECO:0000313" key="2">
    <source>
        <dbReference type="Proteomes" id="UP001497453"/>
    </source>
</evidence>